<dbReference type="InterPro" id="IPR050205">
    <property type="entry name" value="CDPK_Ser/Thr_kinases"/>
</dbReference>
<evidence type="ECO:0000313" key="11">
    <source>
        <dbReference type="Proteomes" id="UP000692954"/>
    </source>
</evidence>
<accession>A0A8S1QMS6</accession>
<dbReference type="EMBL" id="CAJJDN010000112">
    <property type="protein sequence ID" value="CAD8116892.1"/>
    <property type="molecule type" value="Genomic_DNA"/>
</dbReference>
<reference evidence="10" key="1">
    <citation type="submission" date="2021-01" db="EMBL/GenBank/DDBJ databases">
        <authorList>
            <consortium name="Genoscope - CEA"/>
            <person name="William W."/>
        </authorList>
    </citation>
    <scope>NUCLEOTIDE SEQUENCE</scope>
</reference>
<dbReference type="InterPro" id="IPR002048">
    <property type="entry name" value="EF_hand_dom"/>
</dbReference>
<keyword evidence="11" id="KW-1185">Reference proteome</keyword>
<evidence type="ECO:0008006" key="12">
    <source>
        <dbReference type="Google" id="ProtNLM"/>
    </source>
</evidence>
<feature type="domain" description="EF-hand" evidence="9">
    <location>
        <begin position="392"/>
        <end position="427"/>
    </location>
</feature>
<protein>
    <recommendedName>
        <fullName evidence="12">Protein kinase domain-containing protein</fullName>
    </recommendedName>
</protein>
<name>A0A8S1QMS6_9CILI</name>
<evidence type="ECO:0000256" key="5">
    <source>
        <dbReference type="ARBA" id="ARBA00022777"/>
    </source>
</evidence>
<evidence type="ECO:0000256" key="4">
    <source>
        <dbReference type="ARBA" id="ARBA00022741"/>
    </source>
</evidence>
<keyword evidence="4" id="KW-0547">Nucleotide-binding</keyword>
<evidence type="ECO:0000256" key="1">
    <source>
        <dbReference type="ARBA" id="ARBA00001946"/>
    </source>
</evidence>
<dbReference type="Proteomes" id="UP000692954">
    <property type="component" value="Unassembled WGS sequence"/>
</dbReference>
<evidence type="ECO:0000256" key="2">
    <source>
        <dbReference type="ARBA" id="ARBA00022527"/>
    </source>
</evidence>
<dbReference type="OrthoDB" id="293992at2759"/>
<keyword evidence="3" id="KW-0808">Transferase</keyword>
<keyword evidence="5" id="KW-0418">Kinase</keyword>
<keyword evidence="6" id="KW-0067">ATP-binding</keyword>
<comment type="caution">
    <text evidence="10">The sequence shown here is derived from an EMBL/GenBank/DDBJ whole genome shotgun (WGS) entry which is preliminary data.</text>
</comment>
<evidence type="ECO:0000259" key="9">
    <source>
        <dbReference type="PROSITE" id="PS50222"/>
    </source>
</evidence>
<dbReference type="Pfam" id="PF00069">
    <property type="entry name" value="Pkinase"/>
    <property type="match status" value="1"/>
</dbReference>
<dbReference type="PROSITE" id="PS00018">
    <property type="entry name" value="EF_HAND_1"/>
    <property type="match status" value="1"/>
</dbReference>
<comment type="similarity">
    <text evidence="7">Belongs to the protein kinase superfamily. Ser/Thr protein kinase family. CDPK subfamily.</text>
</comment>
<dbReference type="GO" id="GO:0005509">
    <property type="term" value="F:calcium ion binding"/>
    <property type="evidence" value="ECO:0007669"/>
    <property type="project" value="InterPro"/>
</dbReference>
<dbReference type="PANTHER" id="PTHR24349">
    <property type="entry name" value="SERINE/THREONINE-PROTEIN KINASE"/>
    <property type="match status" value="1"/>
</dbReference>
<dbReference type="PROSITE" id="PS50011">
    <property type="entry name" value="PROTEIN_KINASE_DOM"/>
    <property type="match status" value="1"/>
</dbReference>
<dbReference type="GO" id="GO:0004674">
    <property type="term" value="F:protein serine/threonine kinase activity"/>
    <property type="evidence" value="ECO:0007669"/>
    <property type="project" value="UniProtKB-KW"/>
</dbReference>
<dbReference type="GO" id="GO:0005524">
    <property type="term" value="F:ATP binding"/>
    <property type="evidence" value="ECO:0007669"/>
    <property type="project" value="UniProtKB-KW"/>
</dbReference>
<comment type="cofactor">
    <cofactor evidence="1">
        <name>Mg(2+)</name>
        <dbReference type="ChEBI" id="CHEBI:18420"/>
    </cofactor>
</comment>
<feature type="domain" description="Protein kinase" evidence="8">
    <location>
        <begin position="100"/>
        <end position="350"/>
    </location>
</feature>
<organism evidence="10 11">
    <name type="scientific">Paramecium sonneborni</name>
    <dbReference type="NCBI Taxonomy" id="65129"/>
    <lineage>
        <taxon>Eukaryota</taxon>
        <taxon>Sar</taxon>
        <taxon>Alveolata</taxon>
        <taxon>Ciliophora</taxon>
        <taxon>Intramacronucleata</taxon>
        <taxon>Oligohymenophorea</taxon>
        <taxon>Peniculida</taxon>
        <taxon>Parameciidae</taxon>
        <taxon>Paramecium</taxon>
    </lineage>
</organism>
<dbReference type="InterPro" id="IPR000719">
    <property type="entry name" value="Prot_kinase_dom"/>
</dbReference>
<evidence type="ECO:0000256" key="7">
    <source>
        <dbReference type="ARBA" id="ARBA00024334"/>
    </source>
</evidence>
<dbReference type="SMART" id="SM00220">
    <property type="entry name" value="S_TKc"/>
    <property type="match status" value="1"/>
</dbReference>
<evidence type="ECO:0000256" key="6">
    <source>
        <dbReference type="ARBA" id="ARBA00022840"/>
    </source>
</evidence>
<proteinExistence type="inferred from homology"/>
<dbReference type="AlphaFoldDB" id="A0A8S1QMS6"/>
<dbReference type="PROSITE" id="PS50222">
    <property type="entry name" value="EF_HAND_2"/>
    <property type="match status" value="1"/>
</dbReference>
<evidence type="ECO:0000313" key="10">
    <source>
        <dbReference type="EMBL" id="CAD8116892.1"/>
    </source>
</evidence>
<keyword evidence="2" id="KW-0723">Serine/threonine-protein kinase</keyword>
<evidence type="ECO:0000259" key="8">
    <source>
        <dbReference type="PROSITE" id="PS50011"/>
    </source>
</evidence>
<sequence>MGVCQAKKQNQKQISQQRVQIESKCKTETIGLQDVVVLRRSNISPQEKKLFGESIFSPNTEGNMVTSRQRNPISVQKIQSNISGLHTCTASPLLETTSASKKYTLIGQHSSNYQISILQSNKTGKLVQMENIHKQNPNHEKYIAWLQKVTLDHPNILRIIEIYQDRINYQVVSEHFNGNSLSDLIIGQAKVPKSLVSQIYEQMISTMQYLHSKNILHGNLNLKSFEYILSNNGGVIVKLVNLKGIIIKEEDNLEIIKFLPPECLYHQNVFTKERDIWMVGLIGYTLKKGKLPYDISQNATTLFLITTIKDHKFNFQKKKDQNFKSFLEATLAKDPRHRVDFETLLKHQFIKNHQIKKMTQQEILLTNFIKNKPCCIIQQLLLGYFGQEFNWEEYIATQKLFSEGDTNMNGLLSKQELIKLFSIYKKTNDIEIKINEIFQQLEVDIQNGGLDSNQFMSLALTRSTLLTQQNIETCFQIFSNNKQEIQLKGLKRHLQCETADIKSEFSQITDDLNTLNWQQFESIMKLLLE</sequence>
<evidence type="ECO:0000256" key="3">
    <source>
        <dbReference type="ARBA" id="ARBA00022679"/>
    </source>
</evidence>
<dbReference type="InterPro" id="IPR018247">
    <property type="entry name" value="EF_Hand_1_Ca_BS"/>
</dbReference>
<gene>
    <name evidence="10" type="ORF">PSON_ATCC_30995.1.T1120091</name>
</gene>